<evidence type="ECO:0000259" key="6">
    <source>
        <dbReference type="PROSITE" id="PS50975"/>
    </source>
</evidence>
<reference evidence="9" key="1">
    <citation type="journal article" date="2019" name="Int. J. Syst. Evol. Microbiol.">
        <title>The Global Catalogue of Microorganisms (GCM) 10K type strain sequencing project: providing services to taxonomists for standard genome sequencing and annotation.</title>
        <authorList>
            <consortium name="The Broad Institute Genomics Platform"/>
            <consortium name="The Broad Institute Genome Sequencing Center for Infectious Disease"/>
            <person name="Wu L."/>
            <person name="Ma J."/>
        </authorList>
    </citation>
    <scope>NUCLEOTIDE SEQUENCE [LARGE SCALE GENOMIC DNA]</scope>
    <source>
        <strain evidence="9">CCUG 61889</strain>
    </source>
</reference>
<evidence type="ECO:0000313" key="9">
    <source>
        <dbReference type="Proteomes" id="UP001595752"/>
    </source>
</evidence>
<comment type="caution">
    <text evidence="8">The sequence shown here is derived from an EMBL/GenBank/DDBJ whole genome shotgun (WGS) entry which is preliminary data.</text>
</comment>
<dbReference type="InterPro" id="IPR011054">
    <property type="entry name" value="Rudment_hybrid_motif"/>
</dbReference>
<dbReference type="InterPro" id="IPR016185">
    <property type="entry name" value="PreATP-grasp_dom_sf"/>
</dbReference>
<dbReference type="InterPro" id="IPR005481">
    <property type="entry name" value="BC-like_N"/>
</dbReference>
<evidence type="ECO:0000256" key="1">
    <source>
        <dbReference type="ARBA" id="ARBA00022598"/>
    </source>
</evidence>
<dbReference type="PROSITE" id="PS00867">
    <property type="entry name" value="CPSASE_2"/>
    <property type="match status" value="1"/>
</dbReference>
<dbReference type="PANTHER" id="PTHR18866">
    <property type="entry name" value="CARBOXYLASE:PYRUVATE/ACETYL-COA/PROPIONYL-COA CARBOXYLASE"/>
    <property type="match status" value="1"/>
</dbReference>
<dbReference type="Pfam" id="PF00289">
    <property type="entry name" value="Biotin_carb_N"/>
    <property type="match status" value="1"/>
</dbReference>
<dbReference type="RefSeq" id="WP_377918433.1">
    <property type="nucleotide sequence ID" value="NZ_JBHRZT010000072.1"/>
</dbReference>
<protein>
    <submittedName>
        <fullName evidence="8">Acetyl-CoA carboxylase biotin carboxylase subunit</fullName>
    </submittedName>
</protein>
<dbReference type="InterPro" id="IPR050856">
    <property type="entry name" value="Biotin_carboxylase_complex"/>
</dbReference>
<sequence length="456" mass="50274">MFKKVLVANRGEIAVRVMRTCKSLGIFTVGVYSEADTEAPHVKMADEAYLIGGPRVAESYLNIDKILEIARLSEAEAIHPGYGLLSENAEFARRCEEAGLVFIGPSPDVISRMGSKIESRKAMEEAGVPVVPGITYPLADAEEAVQVADRMGYPVMLKASAGGGGIGMQIVRSADEIRKAFEGNQKRATNFFGDGAMYIEKYVENPRHIEVQILADGFGNTVYLWERECSVQRRHQKVVEEAPSSFLDEVTRSKMGEASVKAAKSIGYRNAGTIEFLVDEDKNFYFLEMNTRLQVEHPVTEEITGLDLVAEQLRIAAGDSLNFTQADVTREGHAIEVRIYAEDPKTFFPSPGTITKLILPEGPGVRHELAVHGQSVVTPFYDPMIAKLVVKGEDRDEAIDRLQDALAHYEVQGIKTNIPMLQEVAAHPAFRSGDTTTSFVAKYLQEKQGTAMNRVK</sequence>
<keyword evidence="2 5" id="KW-0547">Nucleotide-binding</keyword>
<evidence type="ECO:0000313" key="8">
    <source>
        <dbReference type="EMBL" id="MFC3886065.1"/>
    </source>
</evidence>
<gene>
    <name evidence="8" type="ORF">ACFOU2_22320</name>
</gene>
<dbReference type="SUPFAM" id="SSF56059">
    <property type="entry name" value="Glutathione synthetase ATP-binding domain-like"/>
    <property type="match status" value="1"/>
</dbReference>
<dbReference type="InterPro" id="IPR011764">
    <property type="entry name" value="Biotin_carboxylation_dom"/>
</dbReference>
<keyword evidence="3 5" id="KW-0067">ATP-binding</keyword>
<feature type="domain" description="ATP-grasp" evidence="6">
    <location>
        <begin position="120"/>
        <end position="317"/>
    </location>
</feature>
<dbReference type="EMBL" id="JBHRZT010000072">
    <property type="protein sequence ID" value="MFC3886065.1"/>
    <property type="molecule type" value="Genomic_DNA"/>
</dbReference>
<dbReference type="SUPFAM" id="SSF51246">
    <property type="entry name" value="Rudiment single hybrid motif"/>
    <property type="match status" value="1"/>
</dbReference>
<evidence type="ECO:0000256" key="5">
    <source>
        <dbReference type="PROSITE-ProRule" id="PRU00409"/>
    </source>
</evidence>
<dbReference type="PROSITE" id="PS50979">
    <property type="entry name" value="BC"/>
    <property type="match status" value="1"/>
</dbReference>
<dbReference type="InterPro" id="IPR011761">
    <property type="entry name" value="ATP-grasp"/>
</dbReference>
<dbReference type="InterPro" id="IPR005479">
    <property type="entry name" value="CPAse_ATP-bd"/>
</dbReference>
<dbReference type="SUPFAM" id="SSF52440">
    <property type="entry name" value="PreATP-grasp domain"/>
    <property type="match status" value="1"/>
</dbReference>
<feature type="domain" description="Biotin carboxylation" evidence="7">
    <location>
        <begin position="1"/>
        <end position="445"/>
    </location>
</feature>
<accession>A0ABV8B9L1</accession>
<evidence type="ECO:0000256" key="2">
    <source>
        <dbReference type="ARBA" id="ARBA00022741"/>
    </source>
</evidence>
<dbReference type="Pfam" id="PF02786">
    <property type="entry name" value="CPSase_L_D2"/>
    <property type="match status" value="1"/>
</dbReference>
<keyword evidence="4" id="KW-0092">Biotin</keyword>
<evidence type="ECO:0000256" key="4">
    <source>
        <dbReference type="ARBA" id="ARBA00023267"/>
    </source>
</evidence>
<dbReference type="PANTHER" id="PTHR18866:SF128">
    <property type="entry name" value="UREA AMIDOLYASE"/>
    <property type="match status" value="1"/>
</dbReference>
<dbReference type="SMART" id="SM00878">
    <property type="entry name" value="Biotin_carb_C"/>
    <property type="match status" value="1"/>
</dbReference>
<dbReference type="NCBIfam" id="NF006367">
    <property type="entry name" value="PRK08591.1"/>
    <property type="match status" value="1"/>
</dbReference>
<keyword evidence="9" id="KW-1185">Reference proteome</keyword>
<keyword evidence="1" id="KW-0436">Ligase</keyword>
<dbReference type="InterPro" id="IPR005482">
    <property type="entry name" value="Biotin_COase_C"/>
</dbReference>
<dbReference type="Gene3D" id="3.30.470.20">
    <property type="entry name" value="ATP-grasp fold, B domain"/>
    <property type="match status" value="1"/>
</dbReference>
<name>A0ABV8B9L1_9BACI</name>
<proteinExistence type="predicted"/>
<dbReference type="Pfam" id="PF02785">
    <property type="entry name" value="Biotin_carb_C"/>
    <property type="match status" value="1"/>
</dbReference>
<organism evidence="8 9">
    <name type="scientific">Bacillus songklensis</name>
    <dbReference type="NCBI Taxonomy" id="1069116"/>
    <lineage>
        <taxon>Bacteria</taxon>
        <taxon>Bacillati</taxon>
        <taxon>Bacillota</taxon>
        <taxon>Bacilli</taxon>
        <taxon>Bacillales</taxon>
        <taxon>Bacillaceae</taxon>
        <taxon>Bacillus</taxon>
    </lineage>
</organism>
<dbReference type="Proteomes" id="UP001595752">
    <property type="component" value="Unassembled WGS sequence"/>
</dbReference>
<evidence type="ECO:0000259" key="7">
    <source>
        <dbReference type="PROSITE" id="PS50979"/>
    </source>
</evidence>
<dbReference type="PROSITE" id="PS00866">
    <property type="entry name" value="CPSASE_1"/>
    <property type="match status" value="1"/>
</dbReference>
<evidence type="ECO:0000256" key="3">
    <source>
        <dbReference type="ARBA" id="ARBA00022840"/>
    </source>
</evidence>
<dbReference type="PROSITE" id="PS50975">
    <property type="entry name" value="ATP_GRASP"/>
    <property type="match status" value="1"/>
</dbReference>